<dbReference type="InterPro" id="IPR014710">
    <property type="entry name" value="RmlC-like_jellyroll"/>
</dbReference>
<gene>
    <name evidence="9" type="ORF">G5B37_05470</name>
</gene>
<dbReference type="PANTHER" id="PTHR42742:SF3">
    <property type="entry name" value="FRUCTOKINASE"/>
    <property type="match status" value="1"/>
</dbReference>
<dbReference type="GO" id="GO:0005975">
    <property type="term" value="P:carbohydrate metabolic process"/>
    <property type="evidence" value="ECO:0007669"/>
    <property type="project" value="InterPro"/>
</dbReference>
<evidence type="ECO:0000256" key="4">
    <source>
        <dbReference type="ARBA" id="ARBA00030762"/>
    </source>
</evidence>
<dbReference type="InterPro" id="IPR046457">
    <property type="entry name" value="PMI_typeI_cat"/>
</dbReference>
<sequence length="324" mass="36213">MTRFPLYPLKFTPELKEKVWGGSQLVSCLNKEGQGVLGESWEISGVEGTISKVATGTLKGKQLTEIIADYKEALVGTSVYATYGNEFPLLFKFIDAQQDLSVQLHPNDILAKKRHNSFGKTEMWYVLKASGDARLILGFNKEVTKKQYAETLAAGQITSLLQSKKVSKGESFFIAPGTVHAIGAGVLLAEIQQTSDITYRIYDWDRPDTDGQLRQLHTEEALEAIDFKNQPSKIEYSDCENTRVLLKACPYFVTHKLQLTEDFVVSNFKENSFKVYMCVAGEASVLFEGEHVAIKKGETVLIPACCKHYVFETENATLLEVYIP</sequence>
<keyword evidence="1 5" id="KW-0479">Metal-binding</keyword>
<feature type="domain" description="Mannose-6-phosphate isomerase cupin" evidence="8">
    <location>
        <begin position="246"/>
        <end position="313"/>
    </location>
</feature>
<dbReference type="Pfam" id="PF20511">
    <property type="entry name" value="PMI_typeI_cat"/>
    <property type="match status" value="1"/>
</dbReference>
<dbReference type="KEGG" id="mgel:G5B37_05470"/>
<feature type="domain" description="Phosphomannose isomerase type I catalytic" evidence="7">
    <location>
        <begin position="10"/>
        <end position="116"/>
    </location>
</feature>
<feature type="binding site" evidence="5">
    <location>
        <position position="180"/>
    </location>
    <ligand>
        <name>Zn(2+)</name>
        <dbReference type="ChEBI" id="CHEBI:29105"/>
    </ligand>
</feature>
<keyword evidence="9" id="KW-0413">Isomerase</keyword>
<evidence type="ECO:0000256" key="5">
    <source>
        <dbReference type="PIRSR" id="PIRSR036894-1"/>
    </source>
</evidence>
<dbReference type="PIRSF" id="PIRSF036894">
    <property type="entry name" value="PMI_Firm_short"/>
    <property type="match status" value="1"/>
</dbReference>
<feature type="binding site" evidence="5">
    <location>
        <position position="122"/>
    </location>
    <ligand>
        <name>Zn(2+)</name>
        <dbReference type="ChEBI" id="CHEBI:29105"/>
    </ligand>
</feature>
<dbReference type="Gene3D" id="2.60.120.10">
    <property type="entry name" value="Jelly Rolls"/>
    <property type="match status" value="2"/>
</dbReference>
<evidence type="ECO:0000313" key="10">
    <source>
        <dbReference type="Proteomes" id="UP000505306"/>
    </source>
</evidence>
<organism evidence="9 10">
    <name type="scientific">Rasiella rasia</name>
    <dbReference type="NCBI Taxonomy" id="2744027"/>
    <lineage>
        <taxon>Bacteria</taxon>
        <taxon>Pseudomonadati</taxon>
        <taxon>Bacteroidota</taxon>
        <taxon>Flavobacteriia</taxon>
        <taxon>Flavobacteriales</taxon>
        <taxon>Flavobacteriaceae</taxon>
        <taxon>Rasiella</taxon>
    </lineage>
</organism>
<dbReference type="InterPro" id="IPR051804">
    <property type="entry name" value="Carb_Metab_Reg_Kinase/Isom"/>
</dbReference>
<name>A0A6G6GMV7_9FLAO</name>
<evidence type="ECO:0000256" key="6">
    <source>
        <dbReference type="PIRSR" id="PIRSR036894-2"/>
    </source>
</evidence>
<keyword evidence="2 5" id="KW-0862">Zinc</keyword>
<dbReference type="InterPro" id="IPR014628">
    <property type="entry name" value="Man6P_isomerase_Firm_short"/>
</dbReference>
<dbReference type="CDD" id="cd07010">
    <property type="entry name" value="cupin_PMI_type_I_N_bac"/>
    <property type="match status" value="1"/>
</dbReference>
<dbReference type="GO" id="GO:0004476">
    <property type="term" value="F:mannose-6-phosphate isomerase activity"/>
    <property type="evidence" value="ECO:0007669"/>
    <property type="project" value="InterPro"/>
</dbReference>
<feature type="binding site" evidence="5">
    <location>
        <position position="105"/>
    </location>
    <ligand>
        <name>Zn(2+)</name>
        <dbReference type="ChEBI" id="CHEBI:29105"/>
    </ligand>
</feature>
<protein>
    <recommendedName>
        <fullName evidence="3">Phosphohexomutase</fullName>
    </recommendedName>
    <alternativeName>
        <fullName evidence="4">Phosphomannose isomerase</fullName>
    </alternativeName>
</protein>
<proteinExistence type="predicted"/>
<reference evidence="9 10" key="1">
    <citation type="submission" date="2020-02" db="EMBL/GenBank/DDBJ databases">
        <title>Complete genome sequence of Flavobacteriaceae bacterium.</title>
        <authorList>
            <person name="Kim S.-J."/>
            <person name="Kim Y.-S."/>
            <person name="Kim K.-H."/>
        </authorList>
    </citation>
    <scope>NUCLEOTIDE SEQUENCE [LARGE SCALE GENOMIC DNA]</scope>
    <source>
        <strain evidence="9 10">RR4-40</strain>
    </source>
</reference>
<dbReference type="GO" id="GO:0008270">
    <property type="term" value="F:zinc ion binding"/>
    <property type="evidence" value="ECO:0007669"/>
    <property type="project" value="InterPro"/>
</dbReference>
<evidence type="ECO:0000313" key="9">
    <source>
        <dbReference type="EMBL" id="QIE59031.1"/>
    </source>
</evidence>
<dbReference type="PANTHER" id="PTHR42742">
    <property type="entry name" value="TRANSCRIPTIONAL REPRESSOR MPRA"/>
    <property type="match status" value="1"/>
</dbReference>
<comment type="cofactor">
    <cofactor evidence="5">
        <name>Zn(2+)</name>
        <dbReference type="ChEBI" id="CHEBI:29105"/>
    </cofactor>
    <text evidence="5">Binds 1 zinc ion per subunit.</text>
</comment>
<dbReference type="RefSeq" id="WP_164679061.1">
    <property type="nucleotide sequence ID" value="NZ_CP049057.1"/>
</dbReference>
<dbReference type="Proteomes" id="UP000505306">
    <property type="component" value="Chromosome"/>
</dbReference>
<keyword evidence="10" id="KW-1185">Reference proteome</keyword>
<dbReference type="SUPFAM" id="SSF51182">
    <property type="entry name" value="RmlC-like cupins"/>
    <property type="match status" value="1"/>
</dbReference>
<evidence type="ECO:0000259" key="7">
    <source>
        <dbReference type="Pfam" id="PF20511"/>
    </source>
</evidence>
<dbReference type="InterPro" id="IPR049071">
    <property type="entry name" value="MPI_cupin_dom"/>
</dbReference>
<evidence type="ECO:0000259" key="8">
    <source>
        <dbReference type="Pfam" id="PF21621"/>
    </source>
</evidence>
<evidence type="ECO:0000256" key="3">
    <source>
        <dbReference type="ARBA" id="ARBA00029741"/>
    </source>
</evidence>
<dbReference type="EMBL" id="CP049057">
    <property type="protein sequence ID" value="QIE59031.1"/>
    <property type="molecule type" value="Genomic_DNA"/>
</dbReference>
<feature type="active site" evidence="6">
    <location>
        <position position="200"/>
    </location>
</feature>
<dbReference type="InterPro" id="IPR011051">
    <property type="entry name" value="RmlC_Cupin_sf"/>
</dbReference>
<evidence type="ECO:0000256" key="2">
    <source>
        <dbReference type="ARBA" id="ARBA00022833"/>
    </source>
</evidence>
<dbReference type="AlphaFoldDB" id="A0A6G6GMV7"/>
<evidence type="ECO:0000256" key="1">
    <source>
        <dbReference type="ARBA" id="ARBA00022723"/>
    </source>
</evidence>
<accession>A0A6G6GMV7</accession>
<dbReference type="Pfam" id="PF21621">
    <property type="entry name" value="MPI_cupin_dom"/>
    <property type="match status" value="1"/>
</dbReference>